<comment type="caution">
    <text evidence="2">The sequence shown here is derived from an EMBL/GenBank/DDBJ whole genome shotgun (WGS) entry which is preliminary data.</text>
</comment>
<sequence length="81" mass="9354">MRRSSGNECGNYSHASRNREVPRFVIRSACLRVRRCPRTRASRPGFFARRAESSARRQRETIPSPPPFPPRPLVIKTENMS</sequence>
<evidence type="ECO:0000313" key="2">
    <source>
        <dbReference type="EMBL" id="KAL0114147.1"/>
    </source>
</evidence>
<dbReference type="Proteomes" id="UP001430953">
    <property type="component" value="Unassembled WGS sequence"/>
</dbReference>
<dbReference type="EMBL" id="JADYXP020000011">
    <property type="protein sequence ID" value="KAL0114147.1"/>
    <property type="molecule type" value="Genomic_DNA"/>
</dbReference>
<keyword evidence="3" id="KW-1185">Reference proteome</keyword>
<feature type="compositionally biased region" description="Basic and acidic residues" evidence="1">
    <location>
        <begin position="49"/>
        <end position="60"/>
    </location>
</feature>
<gene>
    <name evidence="2" type="ORF">PUN28_011451</name>
</gene>
<organism evidence="2 3">
    <name type="scientific">Cardiocondyla obscurior</name>
    <dbReference type="NCBI Taxonomy" id="286306"/>
    <lineage>
        <taxon>Eukaryota</taxon>
        <taxon>Metazoa</taxon>
        <taxon>Ecdysozoa</taxon>
        <taxon>Arthropoda</taxon>
        <taxon>Hexapoda</taxon>
        <taxon>Insecta</taxon>
        <taxon>Pterygota</taxon>
        <taxon>Neoptera</taxon>
        <taxon>Endopterygota</taxon>
        <taxon>Hymenoptera</taxon>
        <taxon>Apocrita</taxon>
        <taxon>Aculeata</taxon>
        <taxon>Formicoidea</taxon>
        <taxon>Formicidae</taxon>
        <taxon>Myrmicinae</taxon>
        <taxon>Cardiocondyla</taxon>
    </lineage>
</organism>
<evidence type="ECO:0000313" key="3">
    <source>
        <dbReference type="Proteomes" id="UP001430953"/>
    </source>
</evidence>
<name>A0AAW2FJM4_9HYME</name>
<protein>
    <submittedName>
        <fullName evidence="2">Uncharacterized protein</fullName>
    </submittedName>
</protein>
<reference evidence="2 3" key="1">
    <citation type="submission" date="2023-03" db="EMBL/GenBank/DDBJ databases">
        <title>High recombination rates correlate with genetic variation in Cardiocondyla obscurior ants.</title>
        <authorList>
            <person name="Errbii M."/>
        </authorList>
    </citation>
    <scope>NUCLEOTIDE SEQUENCE [LARGE SCALE GENOMIC DNA]</scope>
    <source>
        <strain evidence="2">Alpha-2009</strain>
        <tissue evidence="2">Whole body</tissue>
    </source>
</reference>
<feature type="region of interest" description="Disordered" evidence="1">
    <location>
        <begin position="44"/>
        <end position="81"/>
    </location>
</feature>
<evidence type="ECO:0000256" key="1">
    <source>
        <dbReference type="SAM" id="MobiDB-lite"/>
    </source>
</evidence>
<proteinExistence type="predicted"/>
<feature type="compositionally biased region" description="Pro residues" evidence="1">
    <location>
        <begin position="63"/>
        <end position="72"/>
    </location>
</feature>
<dbReference type="AlphaFoldDB" id="A0AAW2FJM4"/>
<accession>A0AAW2FJM4</accession>